<keyword evidence="3" id="KW-0804">Transcription</keyword>
<feature type="region of interest" description="Disordered" evidence="5">
    <location>
        <begin position="132"/>
        <end position="155"/>
    </location>
</feature>
<dbReference type="PROSITE" id="PS50977">
    <property type="entry name" value="HTH_TETR_2"/>
    <property type="match status" value="1"/>
</dbReference>
<dbReference type="EMBL" id="JAAKZY010000006">
    <property type="protein sequence ID" value="NGO06750.1"/>
    <property type="molecule type" value="Genomic_DNA"/>
</dbReference>
<dbReference type="Gene3D" id="1.10.10.60">
    <property type="entry name" value="Homeodomain-like"/>
    <property type="match status" value="1"/>
</dbReference>
<dbReference type="GO" id="GO:0000976">
    <property type="term" value="F:transcription cis-regulatory region binding"/>
    <property type="evidence" value="ECO:0007669"/>
    <property type="project" value="TreeGrafter"/>
</dbReference>
<evidence type="ECO:0000313" key="7">
    <source>
        <dbReference type="EMBL" id="NGO06750.1"/>
    </source>
</evidence>
<accession>A0A6G4UYL0</accession>
<reference evidence="7 8" key="1">
    <citation type="submission" date="2020-02" db="EMBL/GenBank/DDBJ databases">
        <title>Whole-genome analyses of novel actinobacteria.</title>
        <authorList>
            <person name="Sahin N."/>
            <person name="Gencbay T."/>
        </authorList>
    </citation>
    <scope>NUCLEOTIDE SEQUENCE [LARGE SCALE GENOMIC DNA]</scope>
    <source>
        <strain evidence="7 8">HC44</strain>
    </source>
</reference>
<sequence length="199" mass="21714">MARAAVRAELGQVAFELFLREGFEKVTVDDLAKAAGVSRSTFLRYFDTKEDAVLGAFEDKGERVAEALRGRPADEDDWTALRNALDTAIERYRQDPDASLAMTRLVRGTPALCARQLEKQHGWRPALARALAERSERGVPPGEGRGSDGSPESPAIGHWVRASAALDCLNVAVDHWSDSDGRLDLVTLLDEAFAALAPR</sequence>
<dbReference type="PRINTS" id="PR00455">
    <property type="entry name" value="HTHTETR"/>
</dbReference>
<comment type="caution">
    <text evidence="7">The sequence shown here is derived from an EMBL/GenBank/DDBJ whole genome shotgun (WGS) entry which is preliminary data.</text>
</comment>
<dbReference type="Pfam" id="PF17754">
    <property type="entry name" value="TetR_C_14"/>
    <property type="match status" value="1"/>
</dbReference>
<dbReference type="SUPFAM" id="SSF46689">
    <property type="entry name" value="Homeodomain-like"/>
    <property type="match status" value="1"/>
</dbReference>
<dbReference type="InterPro" id="IPR009057">
    <property type="entry name" value="Homeodomain-like_sf"/>
</dbReference>
<evidence type="ECO:0000256" key="5">
    <source>
        <dbReference type="SAM" id="MobiDB-lite"/>
    </source>
</evidence>
<protein>
    <submittedName>
        <fullName evidence="7">TetR family transcriptional regulator</fullName>
    </submittedName>
</protein>
<organism evidence="7 8">
    <name type="scientific">Streptomyces scabichelini</name>
    <dbReference type="NCBI Taxonomy" id="2711217"/>
    <lineage>
        <taxon>Bacteria</taxon>
        <taxon>Bacillati</taxon>
        <taxon>Actinomycetota</taxon>
        <taxon>Actinomycetes</taxon>
        <taxon>Kitasatosporales</taxon>
        <taxon>Streptomycetaceae</taxon>
        <taxon>Streptomyces</taxon>
    </lineage>
</organism>
<dbReference type="GO" id="GO:0003700">
    <property type="term" value="F:DNA-binding transcription factor activity"/>
    <property type="evidence" value="ECO:0007669"/>
    <property type="project" value="TreeGrafter"/>
</dbReference>
<keyword evidence="8" id="KW-1185">Reference proteome</keyword>
<dbReference type="PANTHER" id="PTHR30055">
    <property type="entry name" value="HTH-TYPE TRANSCRIPTIONAL REGULATOR RUTR"/>
    <property type="match status" value="1"/>
</dbReference>
<dbReference type="Pfam" id="PF00440">
    <property type="entry name" value="TetR_N"/>
    <property type="match status" value="1"/>
</dbReference>
<feature type="DNA-binding region" description="H-T-H motif" evidence="4">
    <location>
        <begin position="27"/>
        <end position="46"/>
    </location>
</feature>
<dbReference type="AlphaFoldDB" id="A0A6G4UYL0"/>
<keyword evidence="1" id="KW-0805">Transcription regulation</keyword>
<feature type="domain" description="HTH tetR-type" evidence="6">
    <location>
        <begin position="4"/>
        <end position="64"/>
    </location>
</feature>
<dbReference type="InterPro" id="IPR001647">
    <property type="entry name" value="HTH_TetR"/>
</dbReference>
<keyword evidence="2 4" id="KW-0238">DNA-binding</keyword>
<dbReference type="InterPro" id="IPR050109">
    <property type="entry name" value="HTH-type_TetR-like_transc_reg"/>
</dbReference>
<evidence type="ECO:0000256" key="3">
    <source>
        <dbReference type="ARBA" id="ARBA00023163"/>
    </source>
</evidence>
<dbReference type="PANTHER" id="PTHR30055:SF238">
    <property type="entry name" value="MYCOFACTOCIN BIOSYNTHESIS TRANSCRIPTIONAL REGULATOR MFTR-RELATED"/>
    <property type="match status" value="1"/>
</dbReference>
<evidence type="ECO:0000256" key="4">
    <source>
        <dbReference type="PROSITE-ProRule" id="PRU00335"/>
    </source>
</evidence>
<gene>
    <name evidence="7" type="ORF">G5C60_03490</name>
</gene>
<dbReference type="InterPro" id="IPR041347">
    <property type="entry name" value="MftR_C"/>
</dbReference>
<proteinExistence type="predicted"/>
<evidence type="ECO:0000256" key="2">
    <source>
        <dbReference type="ARBA" id="ARBA00023125"/>
    </source>
</evidence>
<evidence type="ECO:0000256" key="1">
    <source>
        <dbReference type="ARBA" id="ARBA00023015"/>
    </source>
</evidence>
<name>A0A6G4UYL0_9ACTN</name>
<dbReference type="Gene3D" id="1.10.357.10">
    <property type="entry name" value="Tetracycline Repressor, domain 2"/>
    <property type="match status" value="1"/>
</dbReference>
<evidence type="ECO:0000313" key="8">
    <source>
        <dbReference type="Proteomes" id="UP000472335"/>
    </source>
</evidence>
<dbReference type="Proteomes" id="UP000472335">
    <property type="component" value="Unassembled WGS sequence"/>
</dbReference>
<evidence type="ECO:0000259" key="6">
    <source>
        <dbReference type="PROSITE" id="PS50977"/>
    </source>
</evidence>